<protein>
    <submittedName>
        <fullName evidence="4">Perakine reductase</fullName>
    </submittedName>
</protein>
<keyword evidence="1" id="KW-0521">NADP</keyword>
<evidence type="ECO:0000256" key="3">
    <source>
        <dbReference type="SAM" id="MobiDB-lite"/>
    </source>
</evidence>
<name>A0ABD1T5M2_9LAMI</name>
<dbReference type="PANTHER" id="PTHR43625:SF40">
    <property type="entry name" value="ALDO-KETO REDUCTASE YAKC [NADP(+)]"/>
    <property type="match status" value="1"/>
</dbReference>
<organism evidence="4 5">
    <name type="scientific">Forsythia ovata</name>
    <dbReference type="NCBI Taxonomy" id="205694"/>
    <lineage>
        <taxon>Eukaryota</taxon>
        <taxon>Viridiplantae</taxon>
        <taxon>Streptophyta</taxon>
        <taxon>Embryophyta</taxon>
        <taxon>Tracheophyta</taxon>
        <taxon>Spermatophyta</taxon>
        <taxon>Magnoliopsida</taxon>
        <taxon>eudicotyledons</taxon>
        <taxon>Gunneridae</taxon>
        <taxon>Pentapetalae</taxon>
        <taxon>asterids</taxon>
        <taxon>lamiids</taxon>
        <taxon>Lamiales</taxon>
        <taxon>Oleaceae</taxon>
        <taxon>Forsythieae</taxon>
        <taxon>Forsythia</taxon>
    </lineage>
</organism>
<dbReference type="Proteomes" id="UP001604277">
    <property type="component" value="Unassembled WGS sequence"/>
</dbReference>
<evidence type="ECO:0000313" key="5">
    <source>
        <dbReference type="Proteomes" id="UP001604277"/>
    </source>
</evidence>
<comment type="caution">
    <text evidence="4">The sequence shown here is derived from an EMBL/GenBank/DDBJ whole genome shotgun (WGS) entry which is preliminary data.</text>
</comment>
<reference evidence="5" key="1">
    <citation type="submission" date="2024-07" db="EMBL/GenBank/DDBJ databases">
        <title>Two chromosome-level genome assemblies of Korean endemic species Abeliophyllum distichum and Forsythia ovata (Oleaceae).</title>
        <authorList>
            <person name="Jang H."/>
        </authorList>
    </citation>
    <scope>NUCLEOTIDE SEQUENCE [LARGE SCALE GENOMIC DNA]</scope>
</reference>
<dbReference type="AlphaFoldDB" id="A0ABD1T5M2"/>
<evidence type="ECO:0000313" key="4">
    <source>
        <dbReference type="EMBL" id="KAL2508024.1"/>
    </source>
</evidence>
<feature type="region of interest" description="Disordered" evidence="3">
    <location>
        <begin position="97"/>
        <end position="164"/>
    </location>
</feature>
<proteinExistence type="predicted"/>
<evidence type="ECO:0000256" key="2">
    <source>
        <dbReference type="ARBA" id="ARBA00023002"/>
    </source>
</evidence>
<feature type="compositionally biased region" description="Basic and acidic residues" evidence="3">
    <location>
        <begin position="97"/>
        <end position="141"/>
    </location>
</feature>
<keyword evidence="2" id="KW-0560">Oxidoreductase</keyword>
<accession>A0ABD1T5M2</accession>
<dbReference type="Gene3D" id="3.20.20.100">
    <property type="entry name" value="NADP-dependent oxidoreductase domain"/>
    <property type="match status" value="1"/>
</dbReference>
<dbReference type="SUPFAM" id="SSF51430">
    <property type="entry name" value="NAD(P)-linked oxidoreductase"/>
    <property type="match status" value="1"/>
</dbReference>
<dbReference type="InterPro" id="IPR050791">
    <property type="entry name" value="Aldo-Keto_reductase"/>
</dbReference>
<keyword evidence="5" id="KW-1185">Reference proteome</keyword>
<dbReference type="InterPro" id="IPR036812">
    <property type="entry name" value="NAD(P)_OxRdtase_dom_sf"/>
</dbReference>
<dbReference type="GO" id="GO:0016491">
    <property type="term" value="F:oxidoreductase activity"/>
    <property type="evidence" value="ECO:0007669"/>
    <property type="project" value="UniProtKB-KW"/>
</dbReference>
<gene>
    <name evidence="4" type="ORF">Fot_31671</name>
</gene>
<dbReference type="EMBL" id="JBFOLJ010000009">
    <property type="protein sequence ID" value="KAL2508024.1"/>
    <property type="molecule type" value="Genomic_DNA"/>
</dbReference>
<dbReference type="PANTHER" id="PTHR43625">
    <property type="entry name" value="AFLATOXIN B1 ALDEHYDE REDUCTASE"/>
    <property type="match status" value="1"/>
</dbReference>
<evidence type="ECO:0000256" key="1">
    <source>
        <dbReference type="ARBA" id="ARBA00022857"/>
    </source>
</evidence>
<sequence>MAAPVTSIAVLVPRIKLGSQGLVVSKQGLGCVGMSATYGPPKPDIDMIKVVHHDVESGITFFDTFDFYGPHTNEVLLGKGLCVDLIVIRSLFGSSRIENRDRDRERAQARARDKQKQAKEDGLTPEQRRERDAKALQEKAARKAAQAASGGNNDAGGIKNNKNK</sequence>